<evidence type="ECO:0000313" key="4">
    <source>
        <dbReference type="EMBL" id="MDT8836818.1"/>
    </source>
</evidence>
<dbReference type="SUPFAM" id="SSF52833">
    <property type="entry name" value="Thioredoxin-like"/>
    <property type="match status" value="1"/>
</dbReference>
<dbReference type="EMBL" id="JACIIK010000002">
    <property type="protein sequence ID" value="MBB6200442.1"/>
    <property type="molecule type" value="Genomic_DNA"/>
</dbReference>
<evidence type="ECO:0000313" key="6">
    <source>
        <dbReference type="Proteomes" id="UP001246473"/>
    </source>
</evidence>
<dbReference type="InterPro" id="IPR013766">
    <property type="entry name" value="Thioredoxin_domain"/>
</dbReference>
<evidence type="ECO:0000259" key="2">
    <source>
        <dbReference type="PROSITE" id="PS51352"/>
    </source>
</evidence>
<dbReference type="InterPro" id="IPR036249">
    <property type="entry name" value="Thioredoxin-like_sf"/>
</dbReference>
<dbReference type="Pfam" id="PF13462">
    <property type="entry name" value="Thioredoxin_4"/>
    <property type="match status" value="1"/>
</dbReference>
<dbReference type="Proteomes" id="UP000518681">
    <property type="component" value="Unassembled WGS sequence"/>
</dbReference>
<reference evidence="3 5" key="1">
    <citation type="submission" date="2020-08" db="EMBL/GenBank/DDBJ databases">
        <title>Genomic Encyclopedia of Type Strains, Phase IV (KMG-V): Genome sequencing to study the core and pangenomes of soil and plant-associated prokaryotes.</title>
        <authorList>
            <person name="Whitman W."/>
        </authorList>
    </citation>
    <scope>NUCLEOTIDE SEQUENCE [LARGE SCALE GENOMIC DNA]</scope>
    <source>
        <strain evidence="3 5">SEMIA 4013</strain>
    </source>
</reference>
<sequence>MSHLYPPVENFDHTQGPADAPVTLVEYGDFECPYCGAMHGVLKAVQQAMGDQLRIVFRHFPLADMHPHALHAAEFAEAAATVGKFWQAHDVLYENQNALTDADLRRYGAYLGMRAQDVASAFEGTYDEAVQKDFDSGLRSGVNGTPTLFINGHRYDGDRDAESLVAALRAAIRHA</sequence>
<dbReference type="EMBL" id="JANSLM010000002">
    <property type="protein sequence ID" value="MDT8836818.1"/>
    <property type="molecule type" value="Genomic_DNA"/>
</dbReference>
<proteinExistence type="inferred from homology"/>
<feature type="domain" description="Thioredoxin" evidence="2">
    <location>
        <begin position="1"/>
        <end position="173"/>
    </location>
</feature>
<accession>A0AAP5USB0</accession>
<dbReference type="AlphaFoldDB" id="A0AAP5USB0"/>
<keyword evidence="3" id="KW-0413">Isomerase</keyword>
<gene>
    <name evidence="3" type="ORF">GGD69_001288</name>
    <name evidence="4" type="ORF">ParKJ_05300</name>
</gene>
<organism evidence="4 6">
    <name type="scientific">Paraburkholderia fungorum</name>
    <dbReference type="NCBI Taxonomy" id="134537"/>
    <lineage>
        <taxon>Bacteria</taxon>
        <taxon>Pseudomonadati</taxon>
        <taxon>Pseudomonadota</taxon>
        <taxon>Betaproteobacteria</taxon>
        <taxon>Burkholderiales</taxon>
        <taxon>Burkholderiaceae</taxon>
        <taxon>Paraburkholderia</taxon>
    </lineage>
</organism>
<protein>
    <submittedName>
        <fullName evidence="4">DsbA family protein</fullName>
    </submittedName>
    <submittedName>
        <fullName evidence="3">Protein-disulfide isomerase</fullName>
    </submittedName>
</protein>
<dbReference type="PANTHER" id="PTHR13887">
    <property type="entry name" value="GLUTATHIONE S-TRANSFERASE KAPPA"/>
    <property type="match status" value="1"/>
</dbReference>
<evidence type="ECO:0000313" key="5">
    <source>
        <dbReference type="Proteomes" id="UP000518681"/>
    </source>
</evidence>
<dbReference type="PROSITE" id="PS51352">
    <property type="entry name" value="THIOREDOXIN_2"/>
    <property type="match status" value="1"/>
</dbReference>
<evidence type="ECO:0000256" key="1">
    <source>
        <dbReference type="ARBA" id="ARBA00005791"/>
    </source>
</evidence>
<comment type="caution">
    <text evidence="4">The sequence shown here is derived from an EMBL/GenBank/DDBJ whole genome shotgun (WGS) entry which is preliminary data.</text>
</comment>
<reference evidence="4" key="2">
    <citation type="submission" date="2022-08" db="EMBL/GenBank/DDBJ databases">
        <authorList>
            <person name="Kim S.-J."/>
        </authorList>
    </citation>
    <scope>NUCLEOTIDE SEQUENCE</scope>
    <source>
        <strain evidence="4">KJ</strain>
    </source>
</reference>
<dbReference type="RefSeq" id="WP_106352710.1">
    <property type="nucleotide sequence ID" value="NZ_JACIII010000002.1"/>
</dbReference>
<dbReference type="GO" id="GO:0016853">
    <property type="term" value="F:isomerase activity"/>
    <property type="evidence" value="ECO:0007669"/>
    <property type="project" value="UniProtKB-KW"/>
</dbReference>
<dbReference type="PANTHER" id="PTHR13887:SF55">
    <property type="entry name" value="SLR0313 PROTEIN"/>
    <property type="match status" value="1"/>
</dbReference>
<dbReference type="Gene3D" id="3.40.30.10">
    <property type="entry name" value="Glutaredoxin"/>
    <property type="match status" value="1"/>
</dbReference>
<dbReference type="InterPro" id="IPR012336">
    <property type="entry name" value="Thioredoxin-like_fold"/>
</dbReference>
<comment type="similarity">
    <text evidence="1">Belongs to the thioredoxin family. DsbA subfamily.</text>
</comment>
<evidence type="ECO:0000313" key="3">
    <source>
        <dbReference type="EMBL" id="MBB6200442.1"/>
    </source>
</evidence>
<name>A0AAP5USB0_9BURK</name>
<dbReference type="Proteomes" id="UP001246473">
    <property type="component" value="Unassembled WGS sequence"/>
</dbReference>